<dbReference type="InterPro" id="IPR032675">
    <property type="entry name" value="LRR_dom_sf"/>
</dbReference>
<dbReference type="PANTHER" id="PTHR48051">
    <property type="match status" value="1"/>
</dbReference>
<keyword evidence="1" id="KW-0433">Leucine-rich repeat</keyword>
<evidence type="ECO:0000256" key="1">
    <source>
        <dbReference type="ARBA" id="ARBA00022614"/>
    </source>
</evidence>
<reference evidence="5 6" key="1">
    <citation type="submission" date="2024-02" db="EMBL/GenBank/DDBJ databases">
        <title>Identification of pathogenicity and growth-promoting functions of Pseudomonas putida variants.</title>
        <authorList>
            <person name="Sun J."/>
        </authorList>
    </citation>
    <scope>NUCLEOTIDE SEQUENCE [LARGE SCALE GENOMIC DNA]</scope>
    <source>
        <strain evidence="5 6">A04</strain>
    </source>
</reference>
<dbReference type="Gene3D" id="3.80.10.10">
    <property type="entry name" value="Ribonuclease Inhibitor"/>
    <property type="match status" value="1"/>
</dbReference>
<evidence type="ECO:0000313" key="5">
    <source>
        <dbReference type="EMBL" id="MEJ5904766.1"/>
    </source>
</evidence>
<dbReference type="InterPro" id="IPR046673">
    <property type="entry name" value="ToxA_N"/>
</dbReference>
<dbReference type="EMBL" id="JBBHLD010000005">
    <property type="protein sequence ID" value="MEJ5904766.1"/>
    <property type="molecule type" value="Genomic_DNA"/>
</dbReference>
<dbReference type="PROSITE" id="PS51450">
    <property type="entry name" value="LRR"/>
    <property type="match status" value="1"/>
</dbReference>
<proteinExistence type="predicted"/>
<dbReference type="InterPro" id="IPR050216">
    <property type="entry name" value="LRR_domain-containing"/>
</dbReference>
<organism evidence="5 6">
    <name type="scientific">Pseudomonas kermanshahensis</name>
    <dbReference type="NCBI Taxonomy" id="2745482"/>
    <lineage>
        <taxon>Bacteria</taxon>
        <taxon>Pseudomonadati</taxon>
        <taxon>Pseudomonadota</taxon>
        <taxon>Gammaproteobacteria</taxon>
        <taxon>Pseudomonadales</taxon>
        <taxon>Pseudomonadaceae</taxon>
        <taxon>Pseudomonas</taxon>
    </lineage>
</organism>
<dbReference type="Pfam" id="PF20178">
    <property type="entry name" value="ToxA_N"/>
    <property type="match status" value="1"/>
</dbReference>
<feature type="region of interest" description="Disordered" evidence="3">
    <location>
        <begin position="878"/>
        <end position="905"/>
    </location>
</feature>
<feature type="domain" description="Dermonecrotic toxin N-terminal" evidence="4">
    <location>
        <begin position="77"/>
        <end position="333"/>
    </location>
</feature>
<dbReference type="Proteomes" id="UP001377692">
    <property type="component" value="Unassembled WGS sequence"/>
</dbReference>
<comment type="caution">
    <text evidence="5">The sequence shown here is derived from an EMBL/GenBank/DDBJ whole genome shotgun (WGS) entry which is preliminary data.</text>
</comment>
<evidence type="ECO:0000259" key="4">
    <source>
        <dbReference type="Pfam" id="PF20178"/>
    </source>
</evidence>
<evidence type="ECO:0000256" key="3">
    <source>
        <dbReference type="SAM" id="MobiDB-lite"/>
    </source>
</evidence>
<dbReference type="PANTHER" id="PTHR48051:SF54">
    <property type="entry name" value="LEUCINE-RICH REPEAT-CONTAINING PROTEIN"/>
    <property type="match status" value="1"/>
</dbReference>
<accession>A0ABU8R4J3</accession>
<evidence type="ECO:0000256" key="2">
    <source>
        <dbReference type="ARBA" id="ARBA00022737"/>
    </source>
</evidence>
<dbReference type="SUPFAM" id="SSF52058">
    <property type="entry name" value="L domain-like"/>
    <property type="match status" value="1"/>
</dbReference>
<dbReference type="InterPro" id="IPR001611">
    <property type="entry name" value="Leu-rich_rpt"/>
</dbReference>
<name>A0ABU8R4J3_9PSED</name>
<sequence length="1275" mass="143409">MPSLSTLEPHQTLLETQLPTWAHQIAPPQWHSLRQSQLTAYYTQAWFANAAPDLRQAVHRSQSRLLRSQSTLARTLEGLEQITAFAEPRLTARLAELGCSAPLRATELLRVESTWHWAGMRYLNSHRRDTLLQAALQNFADDEHFSAQSAIALSPDIQVTTVQLQGTVVLGPQTSPAHFPLVSERYEVERLPLTPAAFATLCRSLDLGQQYQDHLEQHFAKPPVREQAMAVYKDRLRLAADLAYLRHVLTGTARDQVDLFLEGNEMPCWQLALFGITLHEVMLIDTGITGLLLYLPGHDQALRQCADLEAVHEALAALLLEPTDRQTFMAYVEQGQQQHFLDLLHQNLDASGASDDDKAWQRAPEADLRPTRLAITEEPFAYYQALHLDRLKREARQLAVPTAEADATARANRLQAWEDLGMDALNLAGFFIPAVGTLMLAVTACQLLGEVYEGYEAWHQGDRHLALRHLEAVGLNLAMIGGLVVAGHVVPKLFKSPLLESLQEVRKPDGRYRLWQPDLRPYRSSQALPENLHANAQGQYLHDGRYFIRMDGHLYEQRLDTQTQQWRLVHPHAQDAWQPPLEHNQQGAWRASHEQPSQWSFAILARRLGESYAAFTPEQLELAGRICGTDAAYLRRVHLEGQPPPALLLDTLQRMAAQAKVVALGSDAPGNLFERLYNGDAPIEPATRTLLEAYPRLSAVLGRRLLAPLSAAQSLAWENDAVLPAWLRQQVEHTHSELPLVRAVEGVLVPARADADSERLLFSALDGLPDWPRDVRLELRAGSPEGPLLEHIGSNSAGRVCRVIKSAEGYEADLGQRPAPATRDMDLCRAVEQALPQVQRNALAILQADGRTLRQRVLAWVNDNRDDLAQRLWGPRARRRARPVQLRGGRPLDPQPPHPRHTGSLAGAYRRLYPDATDSEIEDVLGNDPEDNELRSPTQRLRDLQQRLDTLRRNLQQWARPDPQRLHQRQRAIRPIINAWRRLSSVPLAGGGRIASLDLSGLELENQDLASLALPDDFTHVEHVSLHSNPALSQLPAEFLERFPKLKRLLLSNCRFDALPRVTNPDRLTWLDLDNNRITWDNRNQVALNRCAGLIVLDLSGNPLLEAPDLNGLDHLKTLFLSECGLSELPLGLNVVAEPLVLDLSGNQFQRLPAGFNLPGPSAEALCLESEWLSEGMLAQVDAYNAAHEVDLLVCEGDYAEFFEGTGPEQAALWQRLPLQYRRDLRPLLENDFFITRPQQARTEFWRRLAAIDADLVLRQAWLTHPPYNLFRLPL</sequence>
<gene>
    <name evidence="5" type="ORF">V7V80_08765</name>
</gene>
<keyword evidence="6" id="KW-1185">Reference proteome</keyword>
<protein>
    <submittedName>
        <fullName evidence="5">Leucine-rich repeat domain-containing protein</fullName>
    </submittedName>
</protein>
<evidence type="ECO:0000313" key="6">
    <source>
        <dbReference type="Proteomes" id="UP001377692"/>
    </source>
</evidence>
<keyword evidence="2" id="KW-0677">Repeat</keyword>